<dbReference type="RefSeq" id="WP_263411962.1">
    <property type="nucleotide sequence ID" value="NZ_BAABBH010000001.1"/>
</dbReference>
<feature type="region of interest" description="Disordered" evidence="1">
    <location>
        <begin position="180"/>
        <end position="255"/>
    </location>
</feature>
<dbReference type="EMBL" id="JBJYXY010000001">
    <property type="protein sequence ID" value="MFN2976566.1"/>
    <property type="molecule type" value="Genomic_DNA"/>
</dbReference>
<accession>A0ABW9KL96</accession>
<feature type="compositionally biased region" description="Pro residues" evidence="1">
    <location>
        <begin position="246"/>
        <end position="255"/>
    </location>
</feature>
<feature type="region of interest" description="Disordered" evidence="1">
    <location>
        <begin position="1"/>
        <end position="79"/>
    </location>
</feature>
<evidence type="ECO:0000313" key="2">
    <source>
        <dbReference type="EMBL" id="MFN2976566.1"/>
    </source>
</evidence>
<feature type="compositionally biased region" description="Polar residues" evidence="1">
    <location>
        <begin position="16"/>
        <end position="40"/>
    </location>
</feature>
<dbReference type="Proteomes" id="UP001634747">
    <property type="component" value="Unassembled WGS sequence"/>
</dbReference>
<organism evidence="2 3">
    <name type="scientific">Terriglobus aquaticus</name>
    <dbReference type="NCBI Taxonomy" id="940139"/>
    <lineage>
        <taxon>Bacteria</taxon>
        <taxon>Pseudomonadati</taxon>
        <taxon>Acidobacteriota</taxon>
        <taxon>Terriglobia</taxon>
        <taxon>Terriglobales</taxon>
        <taxon>Acidobacteriaceae</taxon>
        <taxon>Terriglobus</taxon>
    </lineage>
</organism>
<reference evidence="2 3" key="1">
    <citation type="submission" date="2024-12" db="EMBL/GenBank/DDBJ databases">
        <authorList>
            <person name="Lee Y."/>
        </authorList>
    </citation>
    <scope>NUCLEOTIDE SEQUENCE [LARGE SCALE GENOMIC DNA]</scope>
    <source>
        <strain evidence="2 3">03SUJ4</strain>
    </source>
</reference>
<comment type="caution">
    <text evidence="2">The sequence shown here is derived from an EMBL/GenBank/DDBJ whole genome shotgun (WGS) entry which is preliminary data.</text>
</comment>
<keyword evidence="3" id="KW-1185">Reference proteome</keyword>
<gene>
    <name evidence="2" type="ORF">ACK2TP_12400</name>
</gene>
<sequence length="255" mass="27113">MAAHRVEPIAGAPFTAQFTETSNFTDRQGAQQQRTSTVYRDSQGRVREEITLPPPPPRAPSPNSTGAAPEAPSAPRGPRTMITILDPVANTVTHLNVDRQTAFVQTLPPDFFTRLQQRESRKESGQPSQAARNNVTTTTLGSKVVAGVSATGTQSTITFPARDNGTAHTMTRQTWFSPDLKLDVGSSESGERGTRSETLTSVNRAEPNPSLFQVPAGYTVVNAPEHPFGGGHRGGPGGFRGNGQDAPPPPPPPAM</sequence>
<evidence type="ECO:0000313" key="3">
    <source>
        <dbReference type="Proteomes" id="UP001634747"/>
    </source>
</evidence>
<feature type="compositionally biased region" description="Gly residues" evidence="1">
    <location>
        <begin position="228"/>
        <end position="241"/>
    </location>
</feature>
<proteinExistence type="predicted"/>
<name>A0ABW9KL96_9BACT</name>
<evidence type="ECO:0000256" key="1">
    <source>
        <dbReference type="SAM" id="MobiDB-lite"/>
    </source>
</evidence>
<protein>
    <submittedName>
        <fullName evidence="2">Uncharacterized protein</fullName>
    </submittedName>
</protein>